<gene>
    <name evidence="8" type="ORF">QR680_001419</name>
</gene>
<keyword evidence="2" id="KW-0645">Protease</keyword>
<accession>A0AA39GY98</accession>
<evidence type="ECO:0000256" key="1">
    <source>
        <dbReference type="ARBA" id="ARBA00011079"/>
    </source>
</evidence>
<dbReference type="PANTHER" id="PTHR11010:SF105">
    <property type="entry name" value="PEPTIDASE S28-RELATED"/>
    <property type="match status" value="1"/>
</dbReference>
<dbReference type="PANTHER" id="PTHR11010">
    <property type="entry name" value="PROTEASE S28 PRO-X CARBOXYPEPTIDASE-RELATED"/>
    <property type="match status" value="1"/>
</dbReference>
<feature type="signal peptide" evidence="7">
    <location>
        <begin position="1"/>
        <end position="18"/>
    </location>
</feature>
<feature type="region of interest" description="Disordered" evidence="6">
    <location>
        <begin position="1047"/>
        <end position="1090"/>
    </location>
</feature>
<evidence type="ECO:0000256" key="2">
    <source>
        <dbReference type="ARBA" id="ARBA00022670"/>
    </source>
</evidence>
<dbReference type="Gene3D" id="1.20.120.980">
    <property type="entry name" value="Serine carboxypeptidase S28, SKS domain"/>
    <property type="match status" value="2"/>
</dbReference>
<evidence type="ECO:0000256" key="4">
    <source>
        <dbReference type="ARBA" id="ARBA00022801"/>
    </source>
</evidence>
<evidence type="ECO:0000256" key="6">
    <source>
        <dbReference type="SAM" id="MobiDB-lite"/>
    </source>
</evidence>
<dbReference type="EMBL" id="JAUCMV010000005">
    <property type="protein sequence ID" value="KAK0395767.1"/>
    <property type="molecule type" value="Genomic_DNA"/>
</dbReference>
<reference evidence="8" key="1">
    <citation type="submission" date="2023-06" db="EMBL/GenBank/DDBJ databases">
        <title>Genomic analysis of the entomopathogenic nematode Steinernema hermaphroditum.</title>
        <authorList>
            <person name="Schwarz E.M."/>
            <person name="Heppert J.K."/>
            <person name="Baniya A."/>
            <person name="Schwartz H.T."/>
            <person name="Tan C.-H."/>
            <person name="Antoshechkin I."/>
            <person name="Sternberg P.W."/>
            <person name="Goodrich-Blair H."/>
            <person name="Dillman A.R."/>
        </authorList>
    </citation>
    <scope>NUCLEOTIDE SEQUENCE</scope>
    <source>
        <strain evidence="8">PS9179</strain>
        <tissue evidence="8">Whole animal</tissue>
    </source>
</reference>
<sequence>MGKLELLLFLVLLSVANSHRPPNRKWILRGRPWHGLRAPRAEMPADKGAAAISESYFTQELDHFNSTNSFQWKQASPDTRIAAKFVFQRYWYNPTNYNPQNGINFLMIGGEGPEYSGEVTATDTPFGTWGKQFNAGLWCLEHRFYGKSRPFANQTTENLKYLHSRQALADLANFIQSMNAEHNITDPKWVVFGGSYPGALALWFRELYPNLTVGAVGSSGPVQAEMDFYQYLQVCEASIRTYDNNCADEIEKGFQQMVELMNTKQGRDQLTAYFTLQPGLNDLPLTYNDIQNFYSTVFGSFQGAVQYNRVAGVYLKGGSIPDVCKLMVVTNRTPVQKLADVNEYITEFSTRQPFTYTANNFSDEVTALQDVTYDETGEAAATRSWIWQTCNEFGFFQTTDIGKNIFGSVYPVNSDIILCERVFGSQFDVDYIKLAVNKTLKAYGGRDNYNATNVVIPNGSFDPWHALGTYKSTDSSVVPFLINGTAHCADMEPTTAQDPPGLAVVRRLIFENIQTWVNQYVDSKEPDPFATTQAPVAKLKSHMASVTEHKYNASTQEEEIERDMPQGRKMQMGRPMGGLLPDPPAHDDADTQNLWIGTILQDVDHFDLQNPNQFEQRYWYNARWYKSGGPIFLMIGGESEASANWVTNPNVTYLTWAQEYGAAVYQLEHRYYGKSQPTPDQSTPNLKWLTSEQMLADLAVFIRTMNQKRGYVNPKWITFGGSYSGALSAWMRETYPELVAGAVASSAPVVAKADFLEYLQVVNSAISRYSQRCADAIGWGFRMLQKNILTGAGRKIISETFKLSPPWDENSILTETDFQYFFQNVYSAFQGAVQYSGDNTREYATGYGIKEACAIMLDKDYTPTENLARVVTYMSAGEEGIDSNYLDFVADVKNISFDSSQAGSRSWIWQTCNEFGYFQTTDNGQSLFGSPVPVNFWVNFCTDVFGQTIDRTHIDNGIQKTLKYYGGRYNYRGTNVVLPNGSNDPWHALGKLTSDDPSVVPYLIDGTAHCADMYPARPEDKPGLAVVRKIIADNIEKWISFSDIQTTTSSSTTTSPAHTSAHLSTTTSAVKSTSPNPVTPQTQPETTTKTASTCHTLAGVLLLVLSATLL</sequence>
<dbReference type="Pfam" id="PF05577">
    <property type="entry name" value="Peptidase_S28"/>
    <property type="match status" value="2"/>
</dbReference>
<name>A0AA39GY98_9BILA</name>
<evidence type="ECO:0000256" key="3">
    <source>
        <dbReference type="ARBA" id="ARBA00022729"/>
    </source>
</evidence>
<dbReference type="InterPro" id="IPR042269">
    <property type="entry name" value="Ser_carbopepase_S28_SKS"/>
</dbReference>
<dbReference type="GO" id="GO:0006508">
    <property type="term" value="P:proteolysis"/>
    <property type="evidence" value="ECO:0007669"/>
    <property type="project" value="UniProtKB-KW"/>
</dbReference>
<feature type="chain" id="PRO_5041329140" description="Serine protease K12H4.7" evidence="7">
    <location>
        <begin position="19"/>
        <end position="1110"/>
    </location>
</feature>
<comment type="similarity">
    <text evidence="1">Belongs to the peptidase S28 family.</text>
</comment>
<evidence type="ECO:0000256" key="5">
    <source>
        <dbReference type="ARBA" id="ARBA00023180"/>
    </source>
</evidence>
<evidence type="ECO:0008006" key="10">
    <source>
        <dbReference type="Google" id="ProtNLM"/>
    </source>
</evidence>
<keyword evidence="5" id="KW-0325">Glycoprotein</keyword>
<dbReference type="Gene3D" id="3.40.50.1820">
    <property type="entry name" value="alpha/beta hydrolase"/>
    <property type="match status" value="2"/>
</dbReference>
<dbReference type="InterPro" id="IPR008758">
    <property type="entry name" value="Peptidase_S28"/>
</dbReference>
<dbReference type="Proteomes" id="UP001175271">
    <property type="component" value="Unassembled WGS sequence"/>
</dbReference>
<evidence type="ECO:0000256" key="7">
    <source>
        <dbReference type="SAM" id="SignalP"/>
    </source>
</evidence>
<dbReference type="AlphaFoldDB" id="A0AA39GY98"/>
<keyword evidence="3 7" id="KW-0732">Signal</keyword>
<comment type="caution">
    <text evidence="8">The sequence shown here is derived from an EMBL/GenBank/DDBJ whole genome shotgun (WGS) entry which is preliminary data.</text>
</comment>
<evidence type="ECO:0000313" key="9">
    <source>
        <dbReference type="Proteomes" id="UP001175271"/>
    </source>
</evidence>
<evidence type="ECO:0000313" key="8">
    <source>
        <dbReference type="EMBL" id="KAK0395767.1"/>
    </source>
</evidence>
<organism evidence="8 9">
    <name type="scientific">Steinernema hermaphroditum</name>
    <dbReference type="NCBI Taxonomy" id="289476"/>
    <lineage>
        <taxon>Eukaryota</taxon>
        <taxon>Metazoa</taxon>
        <taxon>Ecdysozoa</taxon>
        <taxon>Nematoda</taxon>
        <taxon>Chromadorea</taxon>
        <taxon>Rhabditida</taxon>
        <taxon>Tylenchina</taxon>
        <taxon>Panagrolaimomorpha</taxon>
        <taxon>Strongyloidoidea</taxon>
        <taxon>Steinernematidae</taxon>
        <taxon>Steinernema</taxon>
    </lineage>
</organism>
<dbReference type="SUPFAM" id="SSF53474">
    <property type="entry name" value="alpha/beta-Hydrolases"/>
    <property type="match status" value="2"/>
</dbReference>
<keyword evidence="9" id="KW-1185">Reference proteome</keyword>
<dbReference type="FunFam" id="1.20.120.980:FF:000003">
    <property type="entry name" value="Serine protease 16"/>
    <property type="match status" value="1"/>
</dbReference>
<dbReference type="GO" id="GO:0008239">
    <property type="term" value="F:dipeptidyl-peptidase activity"/>
    <property type="evidence" value="ECO:0007669"/>
    <property type="project" value="TreeGrafter"/>
</dbReference>
<dbReference type="InterPro" id="IPR029058">
    <property type="entry name" value="AB_hydrolase_fold"/>
</dbReference>
<keyword evidence="4" id="KW-0378">Hydrolase</keyword>
<proteinExistence type="inferred from homology"/>
<protein>
    <recommendedName>
        <fullName evidence="10">Serine protease K12H4.7</fullName>
    </recommendedName>
</protein>
<dbReference type="GO" id="GO:0070008">
    <property type="term" value="F:serine-type exopeptidase activity"/>
    <property type="evidence" value="ECO:0007669"/>
    <property type="project" value="InterPro"/>
</dbReference>